<dbReference type="PROSITE" id="PS50404">
    <property type="entry name" value="GST_NTER"/>
    <property type="match status" value="1"/>
</dbReference>
<dbReference type="EMBL" id="JARGEI010000016">
    <property type="protein sequence ID" value="KAJ8718210.1"/>
    <property type="molecule type" value="Genomic_DNA"/>
</dbReference>
<proteinExistence type="evidence at transcript level"/>
<evidence type="ECO:0000313" key="5">
    <source>
        <dbReference type="EMBL" id="WAS27865.1"/>
    </source>
</evidence>
<dbReference type="PANTHER" id="PTHR43969:SF9">
    <property type="entry name" value="GLUTATHIONE S TRANSFERASE D10, ISOFORM A-RELATED"/>
    <property type="match status" value="1"/>
</dbReference>
<feature type="domain" description="GST N-terminal" evidence="2">
    <location>
        <begin position="1"/>
        <end position="82"/>
    </location>
</feature>
<sequence>MVIRIHKIDASPPVRGVLMTVELLKLKFEPVEVDFMGGEHLTPEYREKNPLHSVPYLEDGDFLLADSHAIITYLVSKYGGDKRAELYPAGLQARAIVDQKLFFDTANLFPCIRGIVKTVTGGERTSPTPQQIQDVNDGYDILEKYLQKNKFVAGDHLTIADVSIVASISTLAVIVPVDEKYAKVNAWWNLLKEEDWYKKANVPGLTQFEGFIKSVLK</sequence>
<evidence type="ECO:0000313" key="6">
    <source>
        <dbReference type="Proteomes" id="UP001231518"/>
    </source>
</evidence>
<dbReference type="Gene3D" id="3.40.30.10">
    <property type="entry name" value="Glutaredoxin"/>
    <property type="match status" value="1"/>
</dbReference>
<dbReference type="InterPro" id="IPR004046">
    <property type="entry name" value="GST_C"/>
</dbReference>
<name>A0A9E9JTT0_MYTSE</name>
<dbReference type="FunFam" id="3.40.30.10:FF:000034">
    <property type="entry name" value="glutathione S-transferase 1"/>
    <property type="match status" value="1"/>
</dbReference>
<dbReference type="InterPro" id="IPR036249">
    <property type="entry name" value="Thioredoxin-like_sf"/>
</dbReference>
<dbReference type="InterPro" id="IPR004045">
    <property type="entry name" value="Glutathione_S-Trfase_N"/>
</dbReference>
<evidence type="ECO:0000259" key="2">
    <source>
        <dbReference type="PROSITE" id="PS50404"/>
    </source>
</evidence>
<evidence type="ECO:0000256" key="1">
    <source>
        <dbReference type="ARBA" id="ARBA00011738"/>
    </source>
</evidence>
<dbReference type="OrthoDB" id="2309723at2759"/>
<dbReference type="InterPro" id="IPR040079">
    <property type="entry name" value="Glutathione_S-Trfase"/>
</dbReference>
<dbReference type="Gene3D" id="1.20.1050.10">
    <property type="match status" value="1"/>
</dbReference>
<dbReference type="GO" id="GO:0006749">
    <property type="term" value="P:glutathione metabolic process"/>
    <property type="evidence" value="ECO:0007669"/>
    <property type="project" value="TreeGrafter"/>
</dbReference>
<dbReference type="SUPFAM" id="SSF52833">
    <property type="entry name" value="Thioredoxin-like"/>
    <property type="match status" value="1"/>
</dbReference>
<dbReference type="InterPro" id="IPR036282">
    <property type="entry name" value="Glutathione-S-Trfase_C_sf"/>
</dbReference>
<dbReference type="CDD" id="cd03177">
    <property type="entry name" value="GST_C_Delta_Epsilon"/>
    <property type="match status" value="1"/>
</dbReference>
<keyword evidence="6" id="KW-1185">Reference proteome</keyword>
<dbReference type="AlphaFoldDB" id="A0A9E9JTT0"/>
<dbReference type="InterPro" id="IPR010987">
    <property type="entry name" value="Glutathione-S-Trfase_C-like"/>
</dbReference>
<dbReference type="Proteomes" id="UP001231518">
    <property type="component" value="Chromosome 18"/>
</dbReference>
<dbReference type="PROSITE" id="PS50405">
    <property type="entry name" value="GST_CTER"/>
    <property type="match status" value="1"/>
</dbReference>
<comment type="subunit">
    <text evidence="1">Homodimer.</text>
</comment>
<dbReference type="PANTHER" id="PTHR43969">
    <property type="entry name" value="GLUTATHIONE S TRANSFERASE D10, ISOFORM A-RELATED"/>
    <property type="match status" value="1"/>
</dbReference>
<evidence type="ECO:0000259" key="3">
    <source>
        <dbReference type="PROSITE" id="PS50405"/>
    </source>
</evidence>
<gene>
    <name evidence="5" type="primary">GSTe11</name>
    <name evidence="4" type="ORF">PYW07_006140</name>
</gene>
<dbReference type="SFLD" id="SFLDG00358">
    <property type="entry name" value="Main_(cytGST)"/>
    <property type="match status" value="1"/>
</dbReference>
<dbReference type="SFLD" id="SFLDG01153">
    <property type="entry name" value="Main.4:_Theta-like"/>
    <property type="match status" value="1"/>
</dbReference>
<dbReference type="Pfam" id="PF00043">
    <property type="entry name" value="GST_C"/>
    <property type="match status" value="1"/>
</dbReference>
<dbReference type="FunFam" id="1.20.1050.10:FF:000007">
    <property type="entry name" value="Glutathione S-transferase 1-1"/>
    <property type="match status" value="1"/>
</dbReference>
<reference evidence="5" key="1">
    <citation type="submission" date="2022-02" db="EMBL/GenBank/DDBJ databases">
        <authorList>
            <person name="Rao X."/>
        </authorList>
    </citation>
    <scope>NUCLEOTIDE SEQUENCE</scope>
</reference>
<protein>
    <submittedName>
        <fullName evidence="5">Glutathione S-transferase</fullName>
    </submittedName>
</protein>
<dbReference type="Pfam" id="PF13417">
    <property type="entry name" value="GST_N_3"/>
    <property type="match status" value="1"/>
</dbReference>
<dbReference type="SUPFAM" id="SSF47616">
    <property type="entry name" value="GST C-terminal domain-like"/>
    <property type="match status" value="1"/>
</dbReference>
<dbReference type="EMBL" id="OM867770">
    <property type="protein sequence ID" value="WAS27865.1"/>
    <property type="molecule type" value="mRNA"/>
</dbReference>
<feature type="domain" description="GST C-terminal" evidence="3">
    <location>
        <begin position="90"/>
        <end position="216"/>
    </location>
</feature>
<dbReference type="GO" id="GO:0004364">
    <property type="term" value="F:glutathione transferase activity"/>
    <property type="evidence" value="ECO:0007669"/>
    <property type="project" value="TreeGrafter"/>
</dbReference>
<accession>A0A9E9JTT0</accession>
<dbReference type="SFLD" id="SFLDS00019">
    <property type="entry name" value="Glutathione_Transferase_(cytos"/>
    <property type="match status" value="1"/>
</dbReference>
<organism evidence="5">
    <name type="scientific">Mythimna separata</name>
    <name type="common">Oriental armyworm</name>
    <name type="synonym">Pseudaletia separata</name>
    <dbReference type="NCBI Taxonomy" id="271217"/>
    <lineage>
        <taxon>Eukaryota</taxon>
        <taxon>Metazoa</taxon>
        <taxon>Ecdysozoa</taxon>
        <taxon>Arthropoda</taxon>
        <taxon>Hexapoda</taxon>
        <taxon>Insecta</taxon>
        <taxon>Pterygota</taxon>
        <taxon>Neoptera</taxon>
        <taxon>Endopterygota</taxon>
        <taxon>Lepidoptera</taxon>
        <taxon>Glossata</taxon>
        <taxon>Ditrysia</taxon>
        <taxon>Noctuoidea</taxon>
        <taxon>Noctuidae</taxon>
        <taxon>Noctuinae</taxon>
        <taxon>Hadenini</taxon>
        <taxon>Mythimna</taxon>
    </lineage>
</organism>
<reference evidence="4" key="2">
    <citation type="submission" date="2023-03" db="EMBL/GenBank/DDBJ databases">
        <title>Chromosome-level genomes of two armyworms, Mythimna separata and Mythimna loreyi, provide insights into the biosynthesis and reception of sex pheromones.</title>
        <authorList>
            <person name="Zhao H."/>
        </authorList>
    </citation>
    <scope>NUCLEOTIDE SEQUENCE</scope>
    <source>
        <strain evidence="4">BeijingLab</strain>
        <tissue evidence="4">Pupa</tissue>
    </source>
</reference>
<evidence type="ECO:0000313" key="4">
    <source>
        <dbReference type="EMBL" id="KAJ8718210.1"/>
    </source>
</evidence>